<dbReference type="OrthoDB" id="5165868at2"/>
<organism evidence="4 5">
    <name type="scientific">Amycolatopsis suaedae</name>
    <dbReference type="NCBI Taxonomy" id="2510978"/>
    <lineage>
        <taxon>Bacteria</taxon>
        <taxon>Bacillati</taxon>
        <taxon>Actinomycetota</taxon>
        <taxon>Actinomycetes</taxon>
        <taxon>Pseudonocardiales</taxon>
        <taxon>Pseudonocardiaceae</taxon>
        <taxon>Amycolatopsis</taxon>
    </lineage>
</organism>
<keyword evidence="5" id="KW-1185">Reference proteome</keyword>
<evidence type="ECO:0000313" key="5">
    <source>
        <dbReference type="Proteomes" id="UP000292003"/>
    </source>
</evidence>
<accession>A0A4Q7J3I0</accession>
<dbReference type="PANTHER" id="PTHR44103">
    <property type="entry name" value="PROPROTEIN CONVERTASE P"/>
    <property type="match status" value="1"/>
</dbReference>
<dbReference type="AlphaFoldDB" id="A0A4Q7J3I0"/>
<evidence type="ECO:0000256" key="1">
    <source>
        <dbReference type="ARBA" id="ARBA00022729"/>
    </source>
</evidence>
<dbReference type="InterPro" id="IPR028994">
    <property type="entry name" value="Integrin_alpha_N"/>
</dbReference>
<keyword evidence="1 3" id="KW-0732">Signal</keyword>
<feature type="region of interest" description="Disordered" evidence="2">
    <location>
        <begin position="54"/>
        <end position="77"/>
    </location>
</feature>
<comment type="caution">
    <text evidence="4">The sequence shown here is derived from an EMBL/GenBank/DDBJ whole genome shotgun (WGS) entry which is preliminary data.</text>
</comment>
<gene>
    <name evidence="4" type="ORF">EWH70_20960</name>
</gene>
<dbReference type="Proteomes" id="UP000292003">
    <property type="component" value="Unassembled WGS sequence"/>
</dbReference>
<dbReference type="Pfam" id="PF13517">
    <property type="entry name" value="FG-GAP_3"/>
    <property type="match status" value="1"/>
</dbReference>
<reference evidence="4 5" key="1">
    <citation type="submission" date="2019-02" db="EMBL/GenBank/DDBJ databases">
        <title>Draft genome sequence of Amycolatopsis sp. 8-3EHSu isolated from roots of Suaeda maritima.</title>
        <authorList>
            <person name="Duangmal K."/>
            <person name="Chantavorakit T."/>
        </authorList>
    </citation>
    <scope>NUCLEOTIDE SEQUENCE [LARGE SCALE GENOMIC DNA]</scope>
    <source>
        <strain evidence="4 5">8-3EHSu</strain>
    </source>
</reference>
<proteinExistence type="predicted"/>
<name>A0A4Q7J3I0_9PSEU</name>
<dbReference type="EMBL" id="SFCC01000010">
    <property type="protein sequence ID" value="RZQ62061.1"/>
    <property type="molecule type" value="Genomic_DNA"/>
</dbReference>
<dbReference type="InterPro" id="IPR013517">
    <property type="entry name" value="FG-GAP"/>
</dbReference>
<evidence type="ECO:0008006" key="6">
    <source>
        <dbReference type="Google" id="ProtNLM"/>
    </source>
</evidence>
<sequence length="339" mass="35805">MSSVISGGRSRARTFVRNTMIAALAGAAALTLAAGPAGAAQEQKGDLPKREVAYQPKAAKKGDVGTQSASSGGRSGDWNGDGVKDLLLRRGGDLLVSLHTGTYNGTATYAPPVAINYGWGNVRWLGQIDIDGNGLADLLAVYPNGDAKVFLHSGTFNGLNTLAPWPDGEANRPVVAYNLDIYDLIMTGDITGDGKDDLVGRRGDRTFLHTNTGQIGDGAAFFGAQLFVWGEGLRTDREQNLADVTLDGKLDFVFVASTGDLVVFDLASGTQTRAAVNWHLRSALTLSDVNKDGKVDLLGRIGTAGRLEAFTHGGTWQGENTFALPVWLGDGYNQYSVIS</sequence>
<evidence type="ECO:0000313" key="4">
    <source>
        <dbReference type="EMBL" id="RZQ62061.1"/>
    </source>
</evidence>
<protein>
    <recommendedName>
        <fullName evidence="6">VCBS repeat-containing protein</fullName>
    </recommendedName>
</protein>
<evidence type="ECO:0000256" key="2">
    <source>
        <dbReference type="SAM" id="MobiDB-lite"/>
    </source>
</evidence>
<evidence type="ECO:0000256" key="3">
    <source>
        <dbReference type="SAM" id="SignalP"/>
    </source>
</evidence>
<feature type="chain" id="PRO_5020736178" description="VCBS repeat-containing protein" evidence="3">
    <location>
        <begin position="40"/>
        <end position="339"/>
    </location>
</feature>
<dbReference type="PANTHER" id="PTHR44103:SF1">
    <property type="entry name" value="PROPROTEIN CONVERTASE P"/>
    <property type="match status" value="1"/>
</dbReference>
<feature type="signal peptide" evidence="3">
    <location>
        <begin position="1"/>
        <end position="39"/>
    </location>
</feature>
<dbReference type="SUPFAM" id="SSF69318">
    <property type="entry name" value="Integrin alpha N-terminal domain"/>
    <property type="match status" value="1"/>
</dbReference>